<dbReference type="Proteomes" id="UP000642571">
    <property type="component" value="Unassembled WGS sequence"/>
</dbReference>
<evidence type="ECO:0000313" key="3">
    <source>
        <dbReference type="Proteomes" id="UP000642571"/>
    </source>
</evidence>
<accession>A0ABQ1QBP9</accession>
<protein>
    <recommendedName>
        <fullName evidence="4">Lipoprotein</fullName>
    </recommendedName>
</protein>
<keyword evidence="1" id="KW-0732">Signal</keyword>
<feature type="signal peptide" evidence="1">
    <location>
        <begin position="1"/>
        <end position="20"/>
    </location>
</feature>
<proteinExistence type="predicted"/>
<gene>
    <name evidence="2" type="ORF">GCM10011389_31450</name>
</gene>
<reference evidence="3" key="1">
    <citation type="journal article" date="2019" name="Int. J. Syst. Evol. Microbiol.">
        <title>The Global Catalogue of Microorganisms (GCM) 10K type strain sequencing project: providing services to taxonomists for standard genome sequencing and annotation.</title>
        <authorList>
            <consortium name="The Broad Institute Genomics Platform"/>
            <consortium name="The Broad Institute Genome Sequencing Center for Infectious Disease"/>
            <person name="Wu L."/>
            <person name="Ma J."/>
        </authorList>
    </citation>
    <scope>NUCLEOTIDE SEQUENCE [LARGE SCALE GENOMIC DNA]</scope>
    <source>
        <strain evidence="3">CGMCC 1.15353</strain>
    </source>
</reference>
<evidence type="ECO:0008006" key="4">
    <source>
        <dbReference type="Google" id="ProtNLM"/>
    </source>
</evidence>
<organism evidence="2 3">
    <name type="scientific">Pontibacillus salipaludis</name>
    <dbReference type="NCBI Taxonomy" id="1697394"/>
    <lineage>
        <taxon>Bacteria</taxon>
        <taxon>Bacillati</taxon>
        <taxon>Bacillota</taxon>
        <taxon>Bacilli</taxon>
        <taxon>Bacillales</taxon>
        <taxon>Bacillaceae</taxon>
        <taxon>Pontibacillus</taxon>
    </lineage>
</organism>
<keyword evidence="3" id="KW-1185">Reference proteome</keyword>
<evidence type="ECO:0000256" key="1">
    <source>
        <dbReference type="SAM" id="SignalP"/>
    </source>
</evidence>
<evidence type="ECO:0000313" key="2">
    <source>
        <dbReference type="EMBL" id="GGD21477.1"/>
    </source>
</evidence>
<dbReference type="RefSeq" id="WP_188655338.1">
    <property type="nucleotide sequence ID" value="NZ_BMIN01000016.1"/>
</dbReference>
<feature type="chain" id="PRO_5046027846" description="Lipoprotein" evidence="1">
    <location>
        <begin position="21"/>
        <end position="195"/>
    </location>
</feature>
<sequence length="195" mass="21453">MKKYIGALAFALLVGCQSEAATLNTDHLKVYENVLKTEKEQPTMYEANSVEEAVESLPFQLRIPTDLPEAYGSFDDVLISDFKDPDDQQDIGIALTASTEGRDKKSIAIFAADFELVDFEQLIKHSNEIKLSGGQKAYYSASSNKEGEDFQSPSVYWMKDGVLHEISHAGSGDNSEQIKELLMDLASQMAQGDSG</sequence>
<comment type="caution">
    <text evidence="2">The sequence shown here is derived from an EMBL/GenBank/DDBJ whole genome shotgun (WGS) entry which is preliminary data.</text>
</comment>
<dbReference type="PROSITE" id="PS51257">
    <property type="entry name" value="PROKAR_LIPOPROTEIN"/>
    <property type="match status" value="1"/>
</dbReference>
<dbReference type="EMBL" id="BMIN01000016">
    <property type="protein sequence ID" value="GGD21477.1"/>
    <property type="molecule type" value="Genomic_DNA"/>
</dbReference>
<name>A0ABQ1QBP9_9BACI</name>